<dbReference type="Gene3D" id="4.10.1080.10">
    <property type="entry name" value="TSP type-3 repeat"/>
    <property type="match status" value="1"/>
</dbReference>
<dbReference type="RefSeq" id="WP_188222448.1">
    <property type="nucleotide sequence ID" value="NZ_JACVXD010000001.1"/>
</dbReference>
<sequence length="516" mass="56009">MKKLILVILFISANSFAQSECFGEITSIHQQCKNGEPCLQIFYFAENTDNIYPMYLTVKTENSIIYHPADSNNSGYLLCDFNVGETVELYISDNTFNTCTGSSDFYTIESCSELDNDNDSYSADVDCDDQDSKIYPGAPEICGNNIDENCNGMDDDVCQCIDSDGDTVCDADDICPGYNDHADADADTVPDGCDLCQGDDATGDADNDGICNDLDPCPVDASNDSDGDGICDSTDNCPDRFNPNQEIDNDCDGVLATEDCDDNNASITSLITSDTDGDGTPDCQDECPTDRNKTTAGDCGCNVKDTDRDGDGVADCNDLEINSLCPLLVDEDGVSLDSDLDGVPDCDDLCEGFDDNLDEDNDKIPDGCDTNPYCRGDKVVICHINNKGEQSTLCVSSGQAQRHLDHGDSLGACSDVNISQIIYEDDIIITEDSSSDIEFLIYPNPSSKHISILTKTDKKSVSLSINSIQGTLLYHTTIITPNSQKFDIPKSFTKGIYFVTLQTDQSKITKQFIIIE</sequence>
<name>A0A8J6Q180_9FLAO</name>
<dbReference type="NCBIfam" id="TIGR04183">
    <property type="entry name" value="Por_Secre_tail"/>
    <property type="match status" value="1"/>
</dbReference>
<dbReference type="Pfam" id="PF18962">
    <property type="entry name" value="Por_Secre_tail"/>
    <property type="match status" value="1"/>
</dbReference>
<comment type="caution">
    <text evidence="4">The sequence shown here is derived from an EMBL/GenBank/DDBJ whole genome shotgun (WGS) entry which is preliminary data.</text>
</comment>
<dbReference type="AlphaFoldDB" id="A0A8J6Q180"/>
<protein>
    <submittedName>
        <fullName evidence="4">T9SS type A sorting domain-containing protein</fullName>
    </submittedName>
</protein>
<reference evidence="4 5" key="1">
    <citation type="journal article" date="2018" name="J. Microbiol.">
        <title>Aestuariibaculum marinum sp. nov., a marine bacterium isolated from seawater in South Korea.</title>
        <authorList>
            <person name="Choi J."/>
            <person name="Lee D."/>
            <person name="Jang J.H."/>
            <person name="Cha S."/>
            <person name="Seo T."/>
        </authorList>
    </citation>
    <scope>NUCLEOTIDE SEQUENCE [LARGE SCALE GENOMIC DNA]</scope>
    <source>
        <strain evidence="4 5">IP7</strain>
    </source>
</reference>
<evidence type="ECO:0000256" key="2">
    <source>
        <dbReference type="SAM" id="SignalP"/>
    </source>
</evidence>
<dbReference type="InterPro" id="IPR026444">
    <property type="entry name" value="Secre_tail"/>
</dbReference>
<gene>
    <name evidence="4" type="ORF">ICJ85_03860</name>
</gene>
<feature type="domain" description="Secretion system C-terminal sorting" evidence="3">
    <location>
        <begin position="441"/>
        <end position="514"/>
    </location>
</feature>
<feature type="signal peptide" evidence="2">
    <location>
        <begin position="1"/>
        <end position="17"/>
    </location>
</feature>
<proteinExistence type="predicted"/>
<organism evidence="4 5">
    <name type="scientific">Aestuariibaculum marinum</name>
    <dbReference type="NCBI Taxonomy" id="2683592"/>
    <lineage>
        <taxon>Bacteria</taxon>
        <taxon>Pseudomonadati</taxon>
        <taxon>Bacteroidota</taxon>
        <taxon>Flavobacteriia</taxon>
        <taxon>Flavobacteriales</taxon>
        <taxon>Flavobacteriaceae</taxon>
    </lineage>
</organism>
<evidence type="ECO:0000259" key="3">
    <source>
        <dbReference type="Pfam" id="PF18962"/>
    </source>
</evidence>
<accession>A0A8J6Q180</accession>
<evidence type="ECO:0000256" key="1">
    <source>
        <dbReference type="ARBA" id="ARBA00022729"/>
    </source>
</evidence>
<feature type="chain" id="PRO_5035267565" evidence="2">
    <location>
        <begin position="18"/>
        <end position="516"/>
    </location>
</feature>
<dbReference type="Pfam" id="PF11617">
    <property type="entry name" value="Cu-binding_MopE"/>
    <property type="match status" value="2"/>
</dbReference>
<dbReference type="GO" id="GO:0005509">
    <property type="term" value="F:calcium ion binding"/>
    <property type="evidence" value="ECO:0007669"/>
    <property type="project" value="InterPro"/>
</dbReference>
<evidence type="ECO:0000313" key="5">
    <source>
        <dbReference type="Proteomes" id="UP000621516"/>
    </source>
</evidence>
<dbReference type="EMBL" id="JACVXD010000001">
    <property type="protein sequence ID" value="MBD0823149.1"/>
    <property type="molecule type" value="Genomic_DNA"/>
</dbReference>
<evidence type="ECO:0000313" key="4">
    <source>
        <dbReference type="EMBL" id="MBD0823149.1"/>
    </source>
</evidence>
<keyword evidence="1 2" id="KW-0732">Signal</keyword>
<dbReference type="Proteomes" id="UP000621516">
    <property type="component" value="Unassembled WGS sequence"/>
</dbReference>
<dbReference type="InterPro" id="IPR028974">
    <property type="entry name" value="TSP_type-3_rpt"/>
</dbReference>
<dbReference type="InterPro" id="IPR021655">
    <property type="entry name" value="Put_metal-bd"/>
</dbReference>
<keyword evidence="5" id="KW-1185">Reference proteome</keyword>